<name>A0AAE1BE83_9GAST</name>
<evidence type="ECO:0000313" key="2">
    <source>
        <dbReference type="Proteomes" id="UP001283361"/>
    </source>
</evidence>
<protein>
    <submittedName>
        <fullName evidence="1">Uncharacterized protein</fullName>
    </submittedName>
</protein>
<dbReference type="Gene3D" id="3.30.420.10">
    <property type="entry name" value="Ribonuclease H-like superfamily/Ribonuclease H"/>
    <property type="match status" value="1"/>
</dbReference>
<dbReference type="EMBL" id="JAWDGP010000077">
    <property type="protein sequence ID" value="KAK3803891.1"/>
    <property type="molecule type" value="Genomic_DNA"/>
</dbReference>
<organism evidence="1 2">
    <name type="scientific">Elysia crispata</name>
    <name type="common">lettuce slug</name>
    <dbReference type="NCBI Taxonomy" id="231223"/>
    <lineage>
        <taxon>Eukaryota</taxon>
        <taxon>Metazoa</taxon>
        <taxon>Spiralia</taxon>
        <taxon>Lophotrochozoa</taxon>
        <taxon>Mollusca</taxon>
        <taxon>Gastropoda</taxon>
        <taxon>Heterobranchia</taxon>
        <taxon>Euthyneura</taxon>
        <taxon>Panpulmonata</taxon>
        <taxon>Sacoglossa</taxon>
        <taxon>Placobranchoidea</taxon>
        <taxon>Plakobranchidae</taxon>
        <taxon>Elysia</taxon>
    </lineage>
</organism>
<evidence type="ECO:0000313" key="1">
    <source>
        <dbReference type="EMBL" id="KAK3803891.1"/>
    </source>
</evidence>
<comment type="caution">
    <text evidence="1">The sequence shown here is derived from an EMBL/GenBank/DDBJ whole genome shotgun (WGS) entry which is preliminary data.</text>
</comment>
<keyword evidence="2" id="KW-1185">Reference proteome</keyword>
<sequence>MNPKQWHTVLFSDEADSTHSVVSVEQKNEQFGGGRVHVWSSISFHHRTLLHGFQGPVNAKLYINNALQPFSSRAETSSSSSVLE</sequence>
<dbReference type="AlphaFoldDB" id="A0AAE1BE83"/>
<reference evidence="1" key="1">
    <citation type="journal article" date="2023" name="G3 (Bethesda)">
        <title>A reference genome for the long-term kleptoplast-retaining sea slug Elysia crispata morphotype clarki.</title>
        <authorList>
            <person name="Eastman K.E."/>
            <person name="Pendleton A.L."/>
            <person name="Shaikh M.A."/>
            <person name="Suttiyut T."/>
            <person name="Ogas R."/>
            <person name="Tomko P."/>
            <person name="Gavelis G."/>
            <person name="Widhalm J.R."/>
            <person name="Wisecaver J.H."/>
        </authorList>
    </citation>
    <scope>NUCLEOTIDE SEQUENCE</scope>
    <source>
        <strain evidence="1">ECLA1</strain>
    </source>
</reference>
<gene>
    <name evidence="1" type="ORF">RRG08_059757</name>
</gene>
<dbReference type="InterPro" id="IPR036397">
    <property type="entry name" value="RNaseH_sf"/>
</dbReference>
<dbReference type="Proteomes" id="UP001283361">
    <property type="component" value="Unassembled WGS sequence"/>
</dbReference>
<dbReference type="GO" id="GO:0003676">
    <property type="term" value="F:nucleic acid binding"/>
    <property type="evidence" value="ECO:0007669"/>
    <property type="project" value="InterPro"/>
</dbReference>
<proteinExistence type="predicted"/>
<accession>A0AAE1BE83</accession>